<dbReference type="RefSeq" id="WP_219965724.1">
    <property type="nucleotide sequence ID" value="NZ_JAGFNZ010000004.1"/>
</dbReference>
<dbReference type="PROSITE" id="PS51819">
    <property type="entry name" value="VOC"/>
    <property type="match status" value="1"/>
</dbReference>
<dbReference type="InterPro" id="IPR029068">
    <property type="entry name" value="Glyas_Bleomycin-R_OHBP_Dase"/>
</dbReference>
<name>A0ABS7DPW5_9FIRM</name>
<dbReference type="SUPFAM" id="SSF54593">
    <property type="entry name" value="Glyoxalase/Bleomycin resistance protein/Dihydroxybiphenyl dioxygenase"/>
    <property type="match status" value="1"/>
</dbReference>
<reference evidence="2 3" key="1">
    <citation type="submission" date="2021-03" db="EMBL/GenBank/DDBJ databases">
        <title>Caproiciproducens sp. nov. isolated from feces of cow.</title>
        <authorList>
            <person name="Choi J.-Y."/>
        </authorList>
    </citation>
    <scope>NUCLEOTIDE SEQUENCE [LARGE SCALE GENOMIC DNA]</scope>
    <source>
        <strain evidence="2 3">AGMB10547</strain>
    </source>
</reference>
<evidence type="ECO:0000313" key="2">
    <source>
        <dbReference type="EMBL" id="MBW7573318.1"/>
    </source>
</evidence>
<feature type="domain" description="VOC" evidence="1">
    <location>
        <begin position="2"/>
        <end position="118"/>
    </location>
</feature>
<dbReference type="InterPro" id="IPR037523">
    <property type="entry name" value="VOC_core"/>
</dbReference>
<evidence type="ECO:0000313" key="3">
    <source>
        <dbReference type="Proteomes" id="UP000719942"/>
    </source>
</evidence>
<dbReference type="Gene3D" id="3.10.180.10">
    <property type="entry name" value="2,3-Dihydroxybiphenyl 1,2-Dioxygenase, domain 1"/>
    <property type="match status" value="1"/>
</dbReference>
<accession>A0ABS7DPW5</accession>
<dbReference type="Pfam" id="PF00903">
    <property type="entry name" value="Glyoxalase"/>
    <property type="match status" value="1"/>
</dbReference>
<dbReference type="CDD" id="cd06587">
    <property type="entry name" value="VOC"/>
    <property type="match status" value="1"/>
</dbReference>
<organism evidence="2 3">
    <name type="scientific">Caproiciproducens faecalis</name>
    <dbReference type="NCBI Taxonomy" id="2820301"/>
    <lineage>
        <taxon>Bacteria</taxon>
        <taxon>Bacillati</taxon>
        <taxon>Bacillota</taxon>
        <taxon>Clostridia</taxon>
        <taxon>Eubacteriales</taxon>
        <taxon>Acutalibacteraceae</taxon>
        <taxon>Caproiciproducens</taxon>
    </lineage>
</organism>
<sequence length="120" mass="13161">MNCCWCTITTEKLNESVAFYTEVVGLSVERRFSPAPGMEIVFLKDGKGFEIELLQNGRSVGAEREGISLGFEVNSLEETLALVKAQNIAAFGGPTKVPGVTFFFVKDPNGVSIQFVENHR</sequence>
<dbReference type="InterPro" id="IPR004360">
    <property type="entry name" value="Glyas_Fos-R_dOase_dom"/>
</dbReference>
<proteinExistence type="predicted"/>
<dbReference type="EMBL" id="JAGFNZ010000004">
    <property type="protein sequence ID" value="MBW7573318.1"/>
    <property type="molecule type" value="Genomic_DNA"/>
</dbReference>
<protein>
    <submittedName>
        <fullName evidence="2">VOC family protein</fullName>
    </submittedName>
</protein>
<comment type="caution">
    <text evidence="2">The sequence shown here is derived from an EMBL/GenBank/DDBJ whole genome shotgun (WGS) entry which is preliminary data.</text>
</comment>
<dbReference type="Proteomes" id="UP000719942">
    <property type="component" value="Unassembled WGS sequence"/>
</dbReference>
<keyword evidence="3" id="KW-1185">Reference proteome</keyword>
<gene>
    <name evidence="2" type="ORF">J5W02_10910</name>
</gene>
<evidence type="ECO:0000259" key="1">
    <source>
        <dbReference type="PROSITE" id="PS51819"/>
    </source>
</evidence>